<proteinExistence type="inferred from homology"/>
<feature type="region of interest" description="Disordered" evidence="5">
    <location>
        <begin position="464"/>
        <end position="502"/>
    </location>
</feature>
<dbReference type="InterPro" id="IPR026645">
    <property type="entry name" value="Dermatopontin"/>
</dbReference>
<evidence type="ECO:0000256" key="3">
    <source>
        <dbReference type="ARBA" id="ARBA00022525"/>
    </source>
</evidence>
<dbReference type="Proteomes" id="UP001620626">
    <property type="component" value="Unassembled WGS sequence"/>
</dbReference>
<organism evidence="7 8">
    <name type="scientific">Heterodera trifolii</name>
    <dbReference type="NCBI Taxonomy" id="157864"/>
    <lineage>
        <taxon>Eukaryota</taxon>
        <taxon>Metazoa</taxon>
        <taxon>Ecdysozoa</taxon>
        <taxon>Nematoda</taxon>
        <taxon>Chromadorea</taxon>
        <taxon>Rhabditida</taxon>
        <taxon>Tylenchina</taxon>
        <taxon>Tylenchomorpha</taxon>
        <taxon>Tylenchoidea</taxon>
        <taxon>Heteroderidae</taxon>
        <taxon>Heteroderinae</taxon>
        <taxon>Heterodera</taxon>
    </lineage>
</organism>
<sequence length="526" mass="59142">MLLPFSPPYSHSLLFLFCLFRFLLPLPLPFSSLLLFRFSPPFYPFPPSSSVYRFSLPPAFSSALPFSPPSSPPSSSSSALPFSPPSSPPFSSSALPFSPPSSPPSSPLFPSLLLFLFPLFFLRSISFFVSCGVLSLLLCLLPTSFCSSFGSTTAQCPDGHFLSRFSSAFDGNERFYKFSCAKFHGGWTAAILEEKCEATEMTRMDDGGDAYLSCGSEKYTAGVRVVEGALSVGDHHQQTAEWWQLLCCQSDSVRVRAEDCVETKFINDFRRSSSFSSGAQVISRWQAMFENGDRRWWLQICPVDVALPLKKHKIRSDGAEVRARREIPLEWRRSRFPTTSIQHFHHYTFADENMAADFRRRRTEIANAKVNSYAVPTVNVEENGKRQTKTATIGKKSENATTARRNDTLTEHQPQKVTVAEKEEEEEETVAESKVSRPSPRHTELLAAEQRRQSRLFQFNERIRTRNEQKMSTKTTTEETTAKGKARKNGGGATEGQTKGQTDALDYYDMLALSLLRAFPKTERAF</sequence>
<gene>
    <name evidence="7" type="ORF">niasHT_019995</name>
</gene>
<evidence type="ECO:0000256" key="4">
    <source>
        <dbReference type="ARBA" id="ARBA00023157"/>
    </source>
</evidence>
<feature type="region of interest" description="Disordered" evidence="5">
    <location>
        <begin position="382"/>
        <end position="443"/>
    </location>
</feature>
<dbReference type="EMBL" id="JBICBT010000538">
    <property type="protein sequence ID" value="KAL3110524.1"/>
    <property type="molecule type" value="Genomic_DNA"/>
</dbReference>
<evidence type="ECO:0000256" key="2">
    <source>
        <dbReference type="ARBA" id="ARBA00008712"/>
    </source>
</evidence>
<evidence type="ECO:0000256" key="6">
    <source>
        <dbReference type="SAM" id="Phobius"/>
    </source>
</evidence>
<keyword evidence="6" id="KW-1133">Transmembrane helix</keyword>
<keyword evidence="3" id="KW-0964">Secreted</keyword>
<keyword evidence="8" id="KW-1185">Reference proteome</keyword>
<protein>
    <submittedName>
        <fullName evidence="7">Uncharacterized protein</fullName>
    </submittedName>
</protein>
<evidence type="ECO:0000313" key="7">
    <source>
        <dbReference type="EMBL" id="KAL3110524.1"/>
    </source>
</evidence>
<feature type="transmembrane region" description="Helical" evidence="6">
    <location>
        <begin position="12"/>
        <end position="36"/>
    </location>
</feature>
<evidence type="ECO:0000256" key="1">
    <source>
        <dbReference type="ARBA" id="ARBA00004613"/>
    </source>
</evidence>
<feature type="compositionally biased region" description="Basic and acidic residues" evidence="5">
    <location>
        <begin position="404"/>
        <end position="414"/>
    </location>
</feature>
<feature type="transmembrane region" description="Helical" evidence="6">
    <location>
        <begin position="112"/>
        <end position="138"/>
    </location>
</feature>
<comment type="similarity">
    <text evidence="2">Belongs to the dermatopontin family.</text>
</comment>
<evidence type="ECO:0000256" key="5">
    <source>
        <dbReference type="SAM" id="MobiDB-lite"/>
    </source>
</evidence>
<dbReference type="AlphaFoldDB" id="A0ABD2L5Z5"/>
<name>A0ABD2L5Z5_9BILA</name>
<dbReference type="GO" id="GO:0005576">
    <property type="term" value="C:extracellular region"/>
    <property type="evidence" value="ECO:0007669"/>
    <property type="project" value="UniProtKB-SubCell"/>
</dbReference>
<accession>A0ABD2L5Z5</accession>
<feature type="compositionally biased region" description="Basic and acidic residues" evidence="5">
    <location>
        <begin position="464"/>
        <end position="482"/>
    </location>
</feature>
<dbReference type="Pfam" id="PF14704">
    <property type="entry name" value="DERM"/>
    <property type="match status" value="1"/>
</dbReference>
<keyword evidence="6" id="KW-0812">Transmembrane</keyword>
<keyword evidence="4" id="KW-1015">Disulfide bond</keyword>
<comment type="caution">
    <text evidence="7">The sequence shown here is derived from an EMBL/GenBank/DDBJ whole genome shotgun (WGS) entry which is preliminary data.</text>
</comment>
<keyword evidence="6" id="KW-0472">Membrane</keyword>
<evidence type="ECO:0000313" key="8">
    <source>
        <dbReference type="Proteomes" id="UP001620626"/>
    </source>
</evidence>
<comment type="subcellular location">
    <subcellularLocation>
        <location evidence="1">Secreted</location>
    </subcellularLocation>
</comment>
<reference evidence="7 8" key="1">
    <citation type="submission" date="2024-10" db="EMBL/GenBank/DDBJ databases">
        <authorList>
            <person name="Kim D."/>
        </authorList>
    </citation>
    <scope>NUCLEOTIDE SEQUENCE [LARGE SCALE GENOMIC DNA]</scope>
    <source>
        <strain evidence="7">BH-2024</strain>
    </source>
</reference>